<comment type="caution">
    <text evidence="1">The sequence shown here is derived from an EMBL/GenBank/DDBJ whole genome shotgun (WGS) entry which is preliminary data.</text>
</comment>
<sequence length="112" mass="12863">MDTDVIILELVVGSLLNFRIISYRSQQVHRYCIPLDFYNISVTAQPLKLEQTYRKKGNSSEIRSINTVGEVDVIISSASIAYMLMNFAEHNTPILRKEEFAQAFPFDESMLQ</sequence>
<dbReference type="EMBL" id="JAEAOA010001756">
    <property type="protein sequence ID" value="KAK3601037.1"/>
    <property type="molecule type" value="Genomic_DNA"/>
</dbReference>
<reference evidence="1" key="2">
    <citation type="journal article" date="2021" name="Genome Biol. Evol.">
        <title>Developing a high-quality reference genome for a parasitic bivalve with doubly uniparental inheritance (Bivalvia: Unionida).</title>
        <authorList>
            <person name="Smith C.H."/>
        </authorList>
    </citation>
    <scope>NUCLEOTIDE SEQUENCE</scope>
    <source>
        <strain evidence="1">CHS0354</strain>
        <tissue evidence="1">Mantle</tissue>
    </source>
</reference>
<dbReference type="AlphaFoldDB" id="A0AAE0W5C5"/>
<protein>
    <submittedName>
        <fullName evidence="1">Uncharacterized protein</fullName>
    </submittedName>
</protein>
<evidence type="ECO:0000313" key="2">
    <source>
        <dbReference type="Proteomes" id="UP001195483"/>
    </source>
</evidence>
<gene>
    <name evidence="1" type="ORF">CHS0354_029258</name>
</gene>
<proteinExistence type="predicted"/>
<reference evidence="1" key="1">
    <citation type="journal article" date="2021" name="Genome Biol. Evol.">
        <title>A High-Quality Reference Genome for a Parasitic Bivalve with Doubly Uniparental Inheritance (Bivalvia: Unionida).</title>
        <authorList>
            <person name="Smith C.H."/>
        </authorList>
    </citation>
    <scope>NUCLEOTIDE SEQUENCE</scope>
    <source>
        <strain evidence="1">CHS0354</strain>
    </source>
</reference>
<keyword evidence="2" id="KW-1185">Reference proteome</keyword>
<dbReference type="Proteomes" id="UP001195483">
    <property type="component" value="Unassembled WGS sequence"/>
</dbReference>
<reference evidence="1" key="3">
    <citation type="submission" date="2023-05" db="EMBL/GenBank/DDBJ databases">
        <authorList>
            <person name="Smith C.H."/>
        </authorList>
    </citation>
    <scope>NUCLEOTIDE SEQUENCE</scope>
    <source>
        <strain evidence="1">CHS0354</strain>
        <tissue evidence="1">Mantle</tissue>
    </source>
</reference>
<name>A0AAE0W5C5_9BIVA</name>
<accession>A0AAE0W5C5</accession>
<organism evidence="1 2">
    <name type="scientific">Potamilus streckersoni</name>
    <dbReference type="NCBI Taxonomy" id="2493646"/>
    <lineage>
        <taxon>Eukaryota</taxon>
        <taxon>Metazoa</taxon>
        <taxon>Spiralia</taxon>
        <taxon>Lophotrochozoa</taxon>
        <taxon>Mollusca</taxon>
        <taxon>Bivalvia</taxon>
        <taxon>Autobranchia</taxon>
        <taxon>Heteroconchia</taxon>
        <taxon>Palaeoheterodonta</taxon>
        <taxon>Unionida</taxon>
        <taxon>Unionoidea</taxon>
        <taxon>Unionidae</taxon>
        <taxon>Ambleminae</taxon>
        <taxon>Lampsilini</taxon>
        <taxon>Potamilus</taxon>
    </lineage>
</organism>
<evidence type="ECO:0000313" key="1">
    <source>
        <dbReference type="EMBL" id="KAK3601037.1"/>
    </source>
</evidence>